<evidence type="ECO:0000256" key="2">
    <source>
        <dbReference type="ARBA" id="ARBA00023015"/>
    </source>
</evidence>
<feature type="compositionally biased region" description="Acidic residues" evidence="5">
    <location>
        <begin position="1"/>
        <end position="10"/>
    </location>
</feature>
<accession>A0A5C6AKD7</accession>
<dbReference type="NCBIfam" id="TIGR02937">
    <property type="entry name" value="sigma70-ECF"/>
    <property type="match status" value="1"/>
</dbReference>
<feature type="domain" description="RNA polymerase sigma-70 region 2" evidence="6">
    <location>
        <begin position="36"/>
        <end position="95"/>
    </location>
</feature>
<dbReference type="GO" id="GO:0016987">
    <property type="term" value="F:sigma factor activity"/>
    <property type="evidence" value="ECO:0007669"/>
    <property type="project" value="UniProtKB-KW"/>
</dbReference>
<evidence type="ECO:0000259" key="6">
    <source>
        <dbReference type="Pfam" id="PF04542"/>
    </source>
</evidence>
<dbReference type="GO" id="GO:0003677">
    <property type="term" value="F:DNA binding"/>
    <property type="evidence" value="ECO:0007669"/>
    <property type="project" value="InterPro"/>
</dbReference>
<dbReference type="Gene3D" id="1.10.1740.10">
    <property type="match status" value="1"/>
</dbReference>
<reference evidence="8 9" key="1">
    <citation type="submission" date="2019-02" db="EMBL/GenBank/DDBJ databases">
        <title>Deep-cultivation of Planctomycetes and their phenomic and genomic characterization uncovers novel biology.</title>
        <authorList>
            <person name="Wiegand S."/>
            <person name="Jogler M."/>
            <person name="Boedeker C."/>
            <person name="Pinto D."/>
            <person name="Vollmers J."/>
            <person name="Rivas-Marin E."/>
            <person name="Kohn T."/>
            <person name="Peeters S.H."/>
            <person name="Heuer A."/>
            <person name="Rast P."/>
            <person name="Oberbeckmann S."/>
            <person name="Bunk B."/>
            <person name="Jeske O."/>
            <person name="Meyerdierks A."/>
            <person name="Storesund J.E."/>
            <person name="Kallscheuer N."/>
            <person name="Luecker S."/>
            <person name="Lage O.M."/>
            <person name="Pohl T."/>
            <person name="Merkel B.J."/>
            <person name="Hornburger P."/>
            <person name="Mueller R.-W."/>
            <person name="Bruemmer F."/>
            <person name="Labrenz M."/>
            <person name="Spormann A.M."/>
            <person name="Op Den Camp H."/>
            <person name="Overmann J."/>
            <person name="Amann R."/>
            <person name="Jetten M.S.M."/>
            <person name="Mascher T."/>
            <person name="Medema M.H."/>
            <person name="Devos D.P."/>
            <person name="Kaster A.-K."/>
            <person name="Ovreas L."/>
            <person name="Rohde M."/>
            <person name="Galperin M.Y."/>
            <person name="Jogler C."/>
        </authorList>
    </citation>
    <scope>NUCLEOTIDE SEQUENCE [LARGE SCALE GENOMIC DNA]</scope>
    <source>
        <strain evidence="8 9">Pla108</strain>
    </source>
</reference>
<dbReference type="InterPro" id="IPR014284">
    <property type="entry name" value="RNA_pol_sigma-70_dom"/>
</dbReference>
<comment type="similarity">
    <text evidence="1">Belongs to the sigma-70 factor family. ECF subfamily.</text>
</comment>
<dbReference type="InterPro" id="IPR007627">
    <property type="entry name" value="RNA_pol_sigma70_r2"/>
</dbReference>
<feature type="domain" description="RNA polymerase sigma factor 70 region 4 type 2" evidence="7">
    <location>
        <begin position="124"/>
        <end position="175"/>
    </location>
</feature>
<dbReference type="Pfam" id="PF08281">
    <property type="entry name" value="Sigma70_r4_2"/>
    <property type="match status" value="1"/>
</dbReference>
<gene>
    <name evidence="8" type="ORF">Pla108_04200</name>
</gene>
<dbReference type="RefSeq" id="WP_146442272.1">
    <property type="nucleotide sequence ID" value="NZ_SJPR01000001.1"/>
</dbReference>
<evidence type="ECO:0000313" key="9">
    <source>
        <dbReference type="Proteomes" id="UP000317421"/>
    </source>
</evidence>
<name>A0A5C6AKD7_9BACT</name>
<dbReference type="PANTHER" id="PTHR43133:SF51">
    <property type="entry name" value="RNA POLYMERASE SIGMA FACTOR"/>
    <property type="match status" value="1"/>
</dbReference>
<comment type="caution">
    <text evidence="8">The sequence shown here is derived from an EMBL/GenBank/DDBJ whole genome shotgun (WGS) entry which is preliminary data.</text>
</comment>
<proteinExistence type="inferred from homology"/>
<dbReference type="SUPFAM" id="SSF88659">
    <property type="entry name" value="Sigma3 and sigma4 domains of RNA polymerase sigma factors"/>
    <property type="match status" value="1"/>
</dbReference>
<feature type="region of interest" description="Disordered" evidence="5">
    <location>
        <begin position="1"/>
        <end position="20"/>
    </location>
</feature>
<evidence type="ECO:0000256" key="3">
    <source>
        <dbReference type="ARBA" id="ARBA00023082"/>
    </source>
</evidence>
<dbReference type="GO" id="GO:0006352">
    <property type="term" value="P:DNA-templated transcription initiation"/>
    <property type="evidence" value="ECO:0007669"/>
    <property type="project" value="InterPro"/>
</dbReference>
<keyword evidence="9" id="KW-1185">Reference proteome</keyword>
<organism evidence="8 9">
    <name type="scientific">Botrimarina colliarenosi</name>
    <dbReference type="NCBI Taxonomy" id="2528001"/>
    <lineage>
        <taxon>Bacteria</taxon>
        <taxon>Pseudomonadati</taxon>
        <taxon>Planctomycetota</taxon>
        <taxon>Planctomycetia</taxon>
        <taxon>Pirellulales</taxon>
        <taxon>Lacipirellulaceae</taxon>
        <taxon>Botrimarina</taxon>
    </lineage>
</organism>
<keyword evidence="3" id="KW-0731">Sigma factor</keyword>
<sequence>MLNEIGDDSTEAPSTPHDSASRGEFVQLLTKAQLGLLRYITTLVGDPDAASNILQNTNLLLWKKADEFEMGTNFDAWATKIAYWQVKAFVRDRGRDRHVFSEQLIVQLAEDSQELHDMDMTIHLLRTCLQSLPGKNRELVSMRYNLGLSIQQLSSRLGKSPSAIKGSLLRARRALRDCIEAKRLETR</sequence>
<evidence type="ECO:0000256" key="4">
    <source>
        <dbReference type="ARBA" id="ARBA00023163"/>
    </source>
</evidence>
<dbReference type="SUPFAM" id="SSF88946">
    <property type="entry name" value="Sigma2 domain of RNA polymerase sigma factors"/>
    <property type="match status" value="1"/>
</dbReference>
<dbReference type="Gene3D" id="1.10.10.10">
    <property type="entry name" value="Winged helix-like DNA-binding domain superfamily/Winged helix DNA-binding domain"/>
    <property type="match status" value="1"/>
</dbReference>
<evidence type="ECO:0000256" key="5">
    <source>
        <dbReference type="SAM" id="MobiDB-lite"/>
    </source>
</evidence>
<dbReference type="InterPro" id="IPR036388">
    <property type="entry name" value="WH-like_DNA-bd_sf"/>
</dbReference>
<evidence type="ECO:0000313" key="8">
    <source>
        <dbReference type="EMBL" id="TWT99481.1"/>
    </source>
</evidence>
<dbReference type="EMBL" id="SJPR01000001">
    <property type="protein sequence ID" value="TWT99481.1"/>
    <property type="molecule type" value="Genomic_DNA"/>
</dbReference>
<dbReference type="InterPro" id="IPR039425">
    <property type="entry name" value="RNA_pol_sigma-70-like"/>
</dbReference>
<dbReference type="InterPro" id="IPR013249">
    <property type="entry name" value="RNA_pol_sigma70_r4_t2"/>
</dbReference>
<dbReference type="OrthoDB" id="6383365at2"/>
<evidence type="ECO:0000256" key="1">
    <source>
        <dbReference type="ARBA" id="ARBA00010641"/>
    </source>
</evidence>
<dbReference type="PANTHER" id="PTHR43133">
    <property type="entry name" value="RNA POLYMERASE ECF-TYPE SIGMA FACTO"/>
    <property type="match status" value="1"/>
</dbReference>
<keyword evidence="2" id="KW-0805">Transcription regulation</keyword>
<evidence type="ECO:0000259" key="7">
    <source>
        <dbReference type="Pfam" id="PF08281"/>
    </source>
</evidence>
<dbReference type="Proteomes" id="UP000317421">
    <property type="component" value="Unassembled WGS sequence"/>
</dbReference>
<dbReference type="Pfam" id="PF04542">
    <property type="entry name" value="Sigma70_r2"/>
    <property type="match status" value="1"/>
</dbReference>
<dbReference type="InterPro" id="IPR013324">
    <property type="entry name" value="RNA_pol_sigma_r3/r4-like"/>
</dbReference>
<dbReference type="InterPro" id="IPR013325">
    <property type="entry name" value="RNA_pol_sigma_r2"/>
</dbReference>
<dbReference type="InterPro" id="IPR014331">
    <property type="entry name" value="RNA_pol_sigma70_ECF_RHOBA"/>
</dbReference>
<dbReference type="NCBIfam" id="TIGR02989">
    <property type="entry name" value="Sig-70_gvs1"/>
    <property type="match status" value="1"/>
</dbReference>
<protein>
    <submittedName>
        <fullName evidence="8">RNA polymerase sigma factor</fullName>
    </submittedName>
</protein>
<dbReference type="AlphaFoldDB" id="A0A5C6AKD7"/>
<keyword evidence="4" id="KW-0804">Transcription</keyword>